<dbReference type="EMBL" id="DVIR01000038">
    <property type="protein sequence ID" value="HIS24585.1"/>
    <property type="molecule type" value="Genomic_DNA"/>
</dbReference>
<name>A0A9D1JIC0_9FIRM</name>
<keyword evidence="3" id="KW-1003">Cell membrane</keyword>
<dbReference type="AlphaFoldDB" id="A0A9D1JIC0"/>
<evidence type="ECO:0000256" key="4">
    <source>
        <dbReference type="ARBA" id="ARBA00022692"/>
    </source>
</evidence>
<dbReference type="CDD" id="cd06261">
    <property type="entry name" value="TM_PBP2"/>
    <property type="match status" value="1"/>
</dbReference>
<dbReference type="SUPFAM" id="SSF161098">
    <property type="entry name" value="MetI-like"/>
    <property type="match status" value="1"/>
</dbReference>
<feature type="transmembrane region" description="Helical" evidence="7">
    <location>
        <begin position="211"/>
        <end position="234"/>
    </location>
</feature>
<sequence>MANDKIAVKARKSDKSGSLRSAAHKTAGAARTKRKIFGIVRLVVLSLFAVFFAIPVITTAIRSFSFEGRIGLKQYWELFVTNFTYLDYFWNSVIYAVSTTVVCILISIPIGFLFAKVRFRGRDGLFFVFILVMMLPFQATLLPNYIQLRDFNMLNTPFALSVPMMFSPFAVFLLRQFMKTIPDSLIDATLIDTSSVIKTFRYAILPNIKPAIVSLSILIFCESWNMVDQALIFSMDNDMIMPLSVVLSEIPENVKYAGSTVYMFPVIMLFVMFREALEQSMESYKL</sequence>
<dbReference type="Pfam" id="PF00528">
    <property type="entry name" value="BPD_transp_1"/>
    <property type="match status" value="1"/>
</dbReference>
<feature type="transmembrane region" description="Helical" evidence="7">
    <location>
        <begin position="39"/>
        <end position="61"/>
    </location>
</feature>
<reference evidence="10" key="2">
    <citation type="journal article" date="2021" name="PeerJ">
        <title>Extensive microbial diversity within the chicken gut microbiome revealed by metagenomics and culture.</title>
        <authorList>
            <person name="Gilroy R."/>
            <person name="Ravi A."/>
            <person name="Getino M."/>
            <person name="Pursley I."/>
            <person name="Horton D.L."/>
            <person name="Alikhan N.F."/>
            <person name="Baker D."/>
            <person name="Gharbi K."/>
            <person name="Hall N."/>
            <person name="Watson M."/>
            <person name="Adriaenssens E.M."/>
            <person name="Foster-Nyarko E."/>
            <person name="Jarju S."/>
            <person name="Secka A."/>
            <person name="Antonio M."/>
            <person name="Oren A."/>
            <person name="Chaudhuri R.R."/>
            <person name="La Ragione R."/>
            <person name="Hildebrand F."/>
            <person name="Pallen M.J."/>
        </authorList>
    </citation>
    <scope>NUCLEOTIDE SEQUENCE</scope>
    <source>
        <strain evidence="10">CHK157-1446</strain>
    </source>
</reference>
<keyword evidence="6 7" id="KW-0472">Membrane</keyword>
<organism evidence="10 11">
    <name type="scientific">Candidatus Faeciplasma gallinarum</name>
    <dbReference type="NCBI Taxonomy" id="2840799"/>
    <lineage>
        <taxon>Bacteria</taxon>
        <taxon>Bacillati</taxon>
        <taxon>Bacillota</taxon>
        <taxon>Clostridia</taxon>
        <taxon>Eubacteriales</taxon>
        <taxon>Oscillospiraceae</taxon>
        <taxon>Oscillospiraceae incertae sedis</taxon>
        <taxon>Candidatus Faeciplasma</taxon>
    </lineage>
</organism>
<dbReference type="GO" id="GO:0005886">
    <property type="term" value="C:plasma membrane"/>
    <property type="evidence" value="ECO:0007669"/>
    <property type="project" value="UniProtKB-SubCell"/>
</dbReference>
<evidence type="ECO:0000256" key="8">
    <source>
        <dbReference type="SAM" id="MobiDB-lite"/>
    </source>
</evidence>
<evidence type="ECO:0000256" key="2">
    <source>
        <dbReference type="ARBA" id="ARBA00022448"/>
    </source>
</evidence>
<evidence type="ECO:0000313" key="11">
    <source>
        <dbReference type="Proteomes" id="UP000823982"/>
    </source>
</evidence>
<evidence type="ECO:0000256" key="6">
    <source>
        <dbReference type="ARBA" id="ARBA00023136"/>
    </source>
</evidence>
<dbReference type="InterPro" id="IPR000515">
    <property type="entry name" value="MetI-like"/>
</dbReference>
<comment type="similarity">
    <text evidence="7">Belongs to the binding-protein-dependent transport system permease family.</text>
</comment>
<keyword evidence="5 7" id="KW-1133">Transmembrane helix</keyword>
<proteinExistence type="inferred from homology"/>
<keyword evidence="4 7" id="KW-0812">Transmembrane</keyword>
<keyword evidence="2 7" id="KW-0813">Transport</keyword>
<dbReference type="GO" id="GO:0055085">
    <property type="term" value="P:transmembrane transport"/>
    <property type="evidence" value="ECO:0007669"/>
    <property type="project" value="InterPro"/>
</dbReference>
<evidence type="ECO:0000256" key="3">
    <source>
        <dbReference type="ARBA" id="ARBA00022475"/>
    </source>
</evidence>
<dbReference type="Gene3D" id="1.10.3720.10">
    <property type="entry name" value="MetI-like"/>
    <property type="match status" value="1"/>
</dbReference>
<evidence type="ECO:0000256" key="1">
    <source>
        <dbReference type="ARBA" id="ARBA00004651"/>
    </source>
</evidence>
<comment type="subcellular location">
    <subcellularLocation>
        <location evidence="1 7">Cell membrane</location>
        <topology evidence="1 7">Multi-pass membrane protein</topology>
    </subcellularLocation>
</comment>
<feature type="transmembrane region" description="Helical" evidence="7">
    <location>
        <begin position="254"/>
        <end position="273"/>
    </location>
</feature>
<feature type="domain" description="ABC transmembrane type-1" evidence="9">
    <location>
        <begin position="89"/>
        <end position="273"/>
    </location>
</feature>
<feature type="region of interest" description="Disordered" evidence="8">
    <location>
        <begin position="1"/>
        <end position="20"/>
    </location>
</feature>
<protein>
    <submittedName>
        <fullName evidence="10">Carbohydrate ABC transporter permease</fullName>
    </submittedName>
</protein>
<evidence type="ECO:0000313" key="10">
    <source>
        <dbReference type="EMBL" id="HIS24585.1"/>
    </source>
</evidence>
<reference evidence="10" key="1">
    <citation type="submission" date="2020-10" db="EMBL/GenBank/DDBJ databases">
        <authorList>
            <person name="Gilroy R."/>
        </authorList>
    </citation>
    <scope>NUCLEOTIDE SEQUENCE</scope>
    <source>
        <strain evidence="10">CHK157-1446</strain>
    </source>
</reference>
<feature type="transmembrane region" description="Helical" evidence="7">
    <location>
        <begin position="126"/>
        <end position="146"/>
    </location>
</feature>
<accession>A0A9D1JIC0</accession>
<evidence type="ECO:0000256" key="7">
    <source>
        <dbReference type="RuleBase" id="RU363032"/>
    </source>
</evidence>
<comment type="caution">
    <text evidence="10">The sequence shown here is derived from an EMBL/GenBank/DDBJ whole genome shotgun (WGS) entry which is preliminary data.</text>
</comment>
<dbReference type="PANTHER" id="PTHR43744">
    <property type="entry name" value="ABC TRANSPORTER PERMEASE PROTEIN MG189-RELATED-RELATED"/>
    <property type="match status" value="1"/>
</dbReference>
<dbReference type="Proteomes" id="UP000823982">
    <property type="component" value="Unassembled WGS sequence"/>
</dbReference>
<dbReference type="PROSITE" id="PS50928">
    <property type="entry name" value="ABC_TM1"/>
    <property type="match status" value="1"/>
</dbReference>
<gene>
    <name evidence="10" type="ORF">IAD01_04190</name>
</gene>
<feature type="transmembrane region" description="Helical" evidence="7">
    <location>
        <begin position="158"/>
        <end position="174"/>
    </location>
</feature>
<dbReference type="InterPro" id="IPR035906">
    <property type="entry name" value="MetI-like_sf"/>
</dbReference>
<evidence type="ECO:0000256" key="5">
    <source>
        <dbReference type="ARBA" id="ARBA00022989"/>
    </source>
</evidence>
<dbReference type="PANTHER" id="PTHR43744:SF12">
    <property type="entry name" value="ABC TRANSPORTER PERMEASE PROTEIN MG189-RELATED"/>
    <property type="match status" value="1"/>
</dbReference>
<evidence type="ECO:0000259" key="9">
    <source>
        <dbReference type="PROSITE" id="PS50928"/>
    </source>
</evidence>
<feature type="transmembrane region" description="Helical" evidence="7">
    <location>
        <begin position="93"/>
        <end position="114"/>
    </location>
</feature>